<accession>A0ABU4HRT5</accession>
<evidence type="ECO:0000313" key="3">
    <source>
        <dbReference type="EMBL" id="MDW5595402.1"/>
    </source>
</evidence>
<keyword evidence="4" id="KW-1185">Reference proteome</keyword>
<name>A0ABU4HRT5_9ACTN</name>
<keyword evidence="2" id="KW-0732">Signal</keyword>
<feature type="chain" id="PRO_5045607915" evidence="2">
    <location>
        <begin position="32"/>
        <end position="417"/>
    </location>
</feature>
<evidence type="ECO:0000313" key="4">
    <source>
        <dbReference type="Proteomes" id="UP001284601"/>
    </source>
</evidence>
<reference evidence="4" key="1">
    <citation type="submission" date="2023-07" db="EMBL/GenBank/DDBJ databases">
        <title>Conexibacter stalactiti sp. nov., isolated from stalactites in a lava cave and emended description of the genus Conexibacter.</title>
        <authorList>
            <person name="Lee S.D."/>
        </authorList>
    </citation>
    <scope>NUCLEOTIDE SEQUENCE [LARGE SCALE GENOMIC DNA]</scope>
    <source>
        <strain evidence="4">KCTC 39840</strain>
    </source>
</reference>
<dbReference type="Proteomes" id="UP001284601">
    <property type="component" value="Unassembled WGS sequence"/>
</dbReference>
<dbReference type="EMBL" id="JAWSTH010000032">
    <property type="protein sequence ID" value="MDW5595402.1"/>
    <property type="molecule type" value="Genomic_DNA"/>
</dbReference>
<comment type="caution">
    <text evidence="3">The sequence shown here is derived from an EMBL/GenBank/DDBJ whole genome shotgun (WGS) entry which is preliminary data.</text>
</comment>
<feature type="compositionally biased region" description="Basic residues" evidence="1">
    <location>
        <begin position="397"/>
        <end position="417"/>
    </location>
</feature>
<sequence>MPSTDLPSARRRGALAAAVATLALLAPAAGAAGETATFRLDATGSGSYSAHLTGPISTRDETARFSWTISVPQLTFTDGRLTYIGGGSTALVASATYASEDRGSDGRVSWSRCAGDSFLDPGSPSWDMDRHAVPIDGAAEMLLFRPLRGIDVTTRCVDSADNEFEANTLLNDAEGLPLGDMDFDSAFSLPQVALDHELVIVPTRSRPSAQTRLCISWNPATICDFQWTQELRFTRIDGGPRAPVTPPVTPAPAEPPRAPVVVAPQPARPFAPVVNRGDARLAPGARSVTFTVRCPGGCSGSATATAGRRTVGRTAVTVRAGAKGGTQRITLRFGSKAARAAIRRAGGVRIALTLRAAGGGATATRSITVKSAKSGKRAQAARSAASGTRAQAAGSRRASRRAGIRYQRRRPKLHNCG</sequence>
<proteinExistence type="predicted"/>
<feature type="compositionally biased region" description="Low complexity" evidence="1">
    <location>
        <begin position="377"/>
        <end position="396"/>
    </location>
</feature>
<organism evidence="3 4">
    <name type="scientific">Conexibacter stalactiti</name>
    <dbReference type="NCBI Taxonomy" id="1940611"/>
    <lineage>
        <taxon>Bacteria</taxon>
        <taxon>Bacillati</taxon>
        <taxon>Actinomycetota</taxon>
        <taxon>Thermoleophilia</taxon>
        <taxon>Solirubrobacterales</taxon>
        <taxon>Conexibacteraceae</taxon>
        <taxon>Conexibacter</taxon>
    </lineage>
</organism>
<protein>
    <submittedName>
        <fullName evidence="3">Uncharacterized protein</fullName>
    </submittedName>
</protein>
<evidence type="ECO:0000256" key="2">
    <source>
        <dbReference type="SAM" id="SignalP"/>
    </source>
</evidence>
<dbReference type="RefSeq" id="WP_318597736.1">
    <property type="nucleotide sequence ID" value="NZ_JAWSTH010000032.1"/>
</dbReference>
<feature type="signal peptide" evidence="2">
    <location>
        <begin position="1"/>
        <end position="31"/>
    </location>
</feature>
<gene>
    <name evidence="3" type="ORF">R7226_13720</name>
</gene>
<feature type="region of interest" description="Disordered" evidence="1">
    <location>
        <begin position="369"/>
        <end position="417"/>
    </location>
</feature>
<evidence type="ECO:0000256" key="1">
    <source>
        <dbReference type="SAM" id="MobiDB-lite"/>
    </source>
</evidence>